<dbReference type="CDD" id="cd07043">
    <property type="entry name" value="STAS_anti-anti-sigma_factors"/>
    <property type="match status" value="1"/>
</dbReference>
<dbReference type="GO" id="GO:0043856">
    <property type="term" value="F:anti-sigma factor antagonist activity"/>
    <property type="evidence" value="ECO:0007669"/>
    <property type="project" value="TreeGrafter"/>
</dbReference>
<name>A0A9W6UFN0_9PSEU</name>
<dbReference type="Pfam" id="PF01740">
    <property type="entry name" value="STAS"/>
    <property type="match status" value="1"/>
</dbReference>
<evidence type="ECO:0000313" key="3">
    <source>
        <dbReference type="Proteomes" id="UP001143463"/>
    </source>
</evidence>
<evidence type="ECO:0000313" key="2">
    <source>
        <dbReference type="EMBL" id="GLL15489.1"/>
    </source>
</evidence>
<proteinExistence type="predicted"/>
<dbReference type="PANTHER" id="PTHR33495">
    <property type="entry name" value="ANTI-SIGMA FACTOR ANTAGONIST TM_1081-RELATED-RELATED"/>
    <property type="match status" value="1"/>
</dbReference>
<dbReference type="SUPFAM" id="SSF52091">
    <property type="entry name" value="SpoIIaa-like"/>
    <property type="match status" value="1"/>
</dbReference>
<protein>
    <recommendedName>
        <fullName evidence="1">STAS domain-containing protein</fullName>
    </recommendedName>
</protein>
<dbReference type="Proteomes" id="UP001143463">
    <property type="component" value="Unassembled WGS sequence"/>
</dbReference>
<evidence type="ECO:0000259" key="1">
    <source>
        <dbReference type="PROSITE" id="PS50801"/>
    </source>
</evidence>
<dbReference type="Gene3D" id="3.30.750.24">
    <property type="entry name" value="STAS domain"/>
    <property type="match status" value="1"/>
</dbReference>
<dbReference type="PROSITE" id="PS50801">
    <property type="entry name" value="STAS"/>
    <property type="match status" value="1"/>
</dbReference>
<gene>
    <name evidence="2" type="ORF">GCM10017577_66400</name>
</gene>
<dbReference type="InterPro" id="IPR036513">
    <property type="entry name" value="STAS_dom_sf"/>
</dbReference>
<feature type="domain" description="STAS" evidence="1">
    <location>
        <begin position="15"/>
        <end position="96"/>
    </location>
</feature>
<comment type="caution">
    <text evidence="2">The sequence shown here is derived from an EMBL/GenBank/DDBJ whole genome shotgun (WGS) entry which is preliminary data.</text>
</comment>
<accession>A0A9W6UFN0</accession>
<organism evidence="2 3">
    <name type="scientific">Pseudonocardia halophobica</name>
    <dbReference type="NCBI Taxonomy" id="29401"/>
    <lineage>
        <taxon>Bacteria</taxon>
        <taxon>Bacillati</taxon>
        <taxon>Actinomycetota</taxon>
        <taxon>Actinomycetes</taxon>
        <taxon>Pseudonocardiales</taxon>
        <taxon>Pseudonocardiaceae</taxon>
        <taxon>Pseudonocardia</taxon>
    </lineage>
</organism>
<reference evidence="2" key="2">
    <citation type="submission" date="2023-01" db="EMBL/GenBank/DDBJ databases">
        <authorList>
            <person name="Sun Q."/>
            <person name="Evtushenko L."/>
        </authorList>
    </citation>
    <scope>NUCLEOTIDE SEQUENCE</scope>
    <source>
        <strain evidence="2">VKM Ac-1069</strain>
    </source>
</reference>
<reference evidence="2" key="1">
    <citation type="journal article" date="2014" name="Int. J. Syst. Evol. Microbiol.">
        <title>Complete genome sequence of Corynebacterium casei LMG S-19264T (=DSM 44701T), isolated from a smear-ripened cheese.</title>
        <authorList>
            <consortium name="US DOE Joint Genome Institute (JGI-PGF)"/>
            <person name="Walter F."/>
            <person name="Albersmeier A."/>
            <person name="Kalinowski J."/>
            <person name="Ruckert C."/>
        </authorList>
    </citation>
    <scope>NUCLEOTIDE SEQUENCE</scope>
    <source>
        <strain evidence="2">VKM Ac-1069</strain>
    </source>
</reference>
<keyword evidence="3" id="KW-1185">Reference proteome</keyword>
<dbReference type="InterPro" id="IPR002645">
    <property type="entry name" value="STAS_dom"/>
</dbReference>
<sequence>MPGGLLLTVRRPSSDVVVVAIEGEVDLANCPELDRVVMRVTAEPGIERVIIDLTGVGFLAACGVRCLARLQMRLAAGRHRMQLVVSPDSGTVRRVLVLVNGFEIVDSLAETGATC</sequence>
<dbReference type="EMBL" id="BSFQ01000048">
    <property type="protein sequence ID" value="GLL15489.1"/>
    <property type="molecule type" value="Genomic_DNA"/>
</dbReference>
<dbReference type="AlphaFoldDB" id="A0A9W6UFN0"/>